<dbReference type="EMBL" id="FMYP01000006">
    <property type="protein sequence ID" value="SDB88197.1"/>
    <property type="molecule type" value="Genomic_DNA"/>
</dbReference>
<proteinExistence type="predicted"/>
<dbReference type="Gene3D" id="2.160.20.80">
    <property type="entry name" value="E3 ubiquitin-protein ligase SopA"/>
    <property type="match status" value="1"/>
</dbReference>
<keyword evidence="2" id="KW-1185">Reference proteome</keyword>
<dbReference type="STRING" id="1640674.SAMN05216323_100614"/>
<organism evidence="1 2">
    <name type="scientific">Williamwhitmania taraxaci</name>
    <dbReference type="NCBI Taxonomy" id="1640674"/>
    <lineage>
        <taxon>Bacteria</taxon>
        <taxon>Pseudomonadati</taxon>
        <taxon>Bacteroidota</taxon>
        <taxon>Bacteroidia</taxon>
        <taxon>Bacteroidales</taxon>
        <taxon>Williamwhitmaniaceae</taxon>
        <taxon>Williamwhitmania</taxon>
    </lineage>
</organism>
<dbReference type="InterPro" id="IPR051082">
    <property type="entry name" value="Pentapeptide-BTB/POZ_domain"/>
</dbReference>
<gene>
    <name evidence="1" type="ORF">SAMN05216323_100614</name>
</gene>
<dbReference type="PANTHER" id="PTHR14136">
    <property type="entry name" value="BTB_POZ DOMAIN-CONTAINING PROTEIN KCTD9"/>
    <property type="match status" value="1"/>
</dbReference>
<evidence type="ECO:0000313" key="2">
    <source>
        <dbReference type="Proteomes" id="UP000199452"/>
    </source>
</evidence>
<dbReference type="RefSeq" id="WP_092435400.1">
    <property type="nucleotide sequence ID" value="NZ_FMYP01000006.1"/>
</dbReference>
<dbReference type="Pfam" id="PF13599">
    <property type="entry name" value="Pentapeptide_4"/>
    <property type="match status" value="1"/>
</dbReference>
<dbReference type="Pfam" id="PF00805">
    <property type="entry name" value="Pentapeptide"/>
    <property type="match status" value="1"/>
</dbReference>
<sequence>MEEIIHENKVFEKISFTAQEIRSREFLRCTFKGCDFSGSNFSYNHFSDCVFEYCNISLLKLVGTSLCNVVFRECKLLGVNFSDSEDFLFSVRFEGGVLDFSTFANKKMPKTHFLNVSMKSVDFTRANLQGSLFENTNLEEAVFSKTVLKDCNLLTAFNYTIDPESNPMAKARFSLYGVAGLLEKYRISIE</sequence>
<name>A0A1G6H1L4_9BACT</name>
<protein>
    <submittedName>
        <fullName evidence="1">Uncharacterized protein YjbI, contains pentapeptide repeats</fullName>
    </submittedName>
</protein>
<accession>A0A1G6H1L4</accession>
<dbReference type="OrthoDB" id="67652at2"/>
<dbReference type="SUPFAM" id="SSF141571">
    <property type="entry name" value="Pentapeptide repeat-like"/>
    <property type="match status" value="1"/>
</dbReference>
<reference evidence="1 2" key="1">
    <citation type="submission" date="2016-09" db="EMBL/GenBank/DDBJ databases">
        <authorList>
            <person name="Capua I."/>
            <person name="De Benedictis P."/>
            <person name="Joannis T."/>
            <person name="Lombin L.H."/>
            <person name="Cattoli G."/>
        </authorList>
    </citation>
    <scope>NUCLEOTIDE SEQUENCE [LARGE SCALE GENOMIC DNA]</scope>
    <source>
        <strain evidence="1 2">A7P-90m</strain>
    </source>
</reference>
<evidence type="ECO:0000313" key="1">
    <source>
        <dbReference type="EMBL" id="SDB88197.1"/>
    </source>
</evidence>
<dbReference type="Proteomes" id="UP000199452">
    <property type="component" value="Unassembled WGS sequence"/>
</dbReference>
<dbReference type="AlphaFoldDB" id="A0A1G6H1L4"/>
<dbReference type="PANTHER" id="PTHR14136:SF17">
    <property type="entry name" value="BTB_POZ DOMAIN-CONTAINING PROTEIN KCTD9"/>
    <property type="match status" value="1"/>
</dbReference>
<dbReference type="InterPro" id="IPR001646">
    <property type="entry name" value="5peptide_repeat"/>
</dbReference>